<reference evidence="11 12" key="1">
    <citation type="journal article" date="2014" name="Antonie Van Leeuwenhoek">
        <title>Oenococcus alcoholitolerans sp. nov., a lactic acid bacteria isolated from cachaca and ethanol fermentation processes.</title>
        <authorList>
            <person name="Badotti F."/>
            <person name="Moreira A.P."/>
            <person name="Tonon L.A."/>
            <person name="de Lucena B.T."/>
            <person name="Gomes Fde C."/>
            <person name="Kruger R."/>
            <person name="Thompson C.C."/>
            <person name="de Morais M.A.Jr."/>
            <person name="Rosa C.A."/>
            <person name="Thompson F.L."/>
        </authorList>
    </citation>
    <scope>NUCLEOTIDE SEQUENCE [LARGE SCALE GENOMIC DNA]</scope>
    <source>
        <strain evidence="11 12">UFRJ-M7.2.18</strain>
    </source>
</reference>
<gene>
    <name evidence="9" type="primary">prs</name>
    <name evidence="11" type="ORF">Q757_02425</name>
</gene>
<accession>A0ABR4XRT1</accession>
<dbReference type="Pfam" id="PF14572">
    <property type="entry name" value="Pribosyl_synth"/>
    <property type="match status" value="1"/>
</dbReference>
<evidence type="ECO:0000256" key="1">
    <source>
        <dbReference type="ARBA" id="ARBA00022679"/>
    </source>
</evidence>
<evidence type="ECO:0000313" key="11">
    <source>
        <dbReference type="EMBL" id="KGO32202.1"/>
    </source>
</evidence>
<evidence type="ECO:0000256" key="3">
    <source>
        <dbReference type="ARBA" id="ARBA00022727"/>
    </source>
</evidence>
<comment type="caution">
    <text evidence="11">The sequence shown here is derived from an EMBL/GenBank/DDBJ whole genome shotgun (WGS) entry which is preliminary data.</text>
</comment>
<evidence type="ECO:0000313" key="12">
    <source>
        <dbReference type="Proteomes" id="UP000030023"/>
    </source>
</evidence>
<dbReference type="Gene3D" id="3.40.50.2020">
    <property type="match status" value="2"/>
</dbReference>
<comment type="similarity">
    <text evidence="9">Belongs to the ribose-phosphate pyrophosphokinase family. Class I subfamily.</text>
</comment>
<evidence type="ECO:0000256" key="4">
    <source>
        <dbReference type="ARBA" id="ARBA00022741"/>
    </source>
</evidence>
<feature type="binding site" evidence="9">
    <location>
        <position position="233"/>
    </location>
    <ligand>
        <name>D-ribose 5-phosphate</name>
        <dbReference type="ChEBI" id="CHEBI:78346"/>
    </ligand>
</feature>
<evidence type="ECO:0000256" key="2">
    <source>
        <dbReference type="ARBA" id="ARBA00022723"/>
    </source>
</evidence>
<comment type="pathway">
    <text evidence="9">Metabolic intermediate biosynthesis; 5-phospho-alpha-D-ribose 1-diphosphate biosynthesis; 5-phospho-alpha-D-ribose 1-diphosphate from D-ribose 5-phosphate (route I): step 1/1.</text>
</comment>
<evidence type="ECO:0000256" key="7">
    <source>
        <dbReference type="ARBA" id="ARBA00022842"/>
    </source>
</evidence>
<dbReference type="HAMAP" id="MF_00583_B">
    <property type="entry name" value="RibP_PPkinase_B"/>
    <property type="match status" value="1"/>
</dbReference>
<dbReference type="CDD" id="cd06223">
    <property type="entry name" value="PRTases_typeI"/>
    <property type="match status" value="1"/>
</dbReference>
<comment type="catalytic activity">
    <reaction evidence="8 9">
        <text>D-ribose 5-phosphate + ATP = 5-phospho-alpha-D-ribose 1-diphosphate + AMP + H(+)</text>
        <dbReference type="Rhea" id="RHEA:15609"/>
        <dbReference type="ChEBI" id="CHEBI:15378"/>
        <dbReference type="ChEBI" id="CHEBI:30616"/>
        <dbReference type="ChEBI" id="CHEBI:58017"/>
        <dbReference type="ChEBI" id="CHEBI:78346"/>
        <dbReference type="ChEBI" id="CHEBI:456215"/>
        <dbReference type="EC" id="2.7.6.1"/>
    </reaction>
</comment>
<feature type="binding site" evidence="9">
    <location>
        <position position="180"/>
    </location>
    <ligand>
        <name>Mg(2+)</name>
        <dbReference type="ChEBI" id="CHEBI:18420"/>
    </ligand>
</feature>
<dbReference type="InterPro" id="IPR000836">
    <property type="entry name" value="PRTase_dom"/>
</dbReference>
<dbReference type="PROSITE" id="PS00114">
    <property type="entry name" value="PRPP_SYNTHASE"/>
    <property type="match status" value="1"/>
</dbReference>
<feature type="binding site" evidence="9">
    <location>
        <begin position="41"/>
        <end position="43"/>
    </location>
    <ligand>
        <name>ATP</name>
        <dbReference type="ChEBI" id="CHEBI:30616"/>
    </ligand>
</feature>
<dbReference type="InterPro" id="IPR029057">
    <property type="entry name" value="PRTase-like"/>
</dbReference>
<keyword evidence="6 9" id="KW-0067">ATP-binding</keyword>
<dbReference type="EC" id="2.7.6.1" evidence="9"/>
<keyword evidence="3 9" id="KW-0545">Nucleotide biosynthesis</keyword>
<keyword evidence="12" id="KW-1185">Reference proteome</keyword>
<dbReference type="InterPro" id="IPR005946">
    <property type="entry name" value="Rib-P_diPkinase"/>
</dbReference>
<evidence type="ECO:0000256" key="6">
    <source>
        <dbReference type="ARBA" id="ARBA00022840"/>
    </source>
</evidence>
<comment type="function">
    <text evidence="9">Involved in the biosynthesis of the central metabolite phospho-alpha-D-ribosyl-1-pyrophosphate (PRPP) via the transfer of pyrophosphoryl group from ATP to 1-hydroxyl of ribose-5-phosphate (Rib-5-P).</text>
</comment>
<evidence type="ECO:0000259" key="10">
    <source>
        <dbReference type="Pfam" id="PF13793"/>
    </source>
</evidence>
<keyword evidence="7 9" id="KW-0460">Magnesium</keyword>
<dbReference type="SMART" id="SM01400">
    <property type="entry name" value="Pribosyltran_N"/>
    <property type="match status" value="1"/>
</dbReference>
<comment type="cofactor">
    <cofactor evidence="9">
        <name>Mg(2+)</name>
        <dbReference type="ChEBI" id="CHEBI:18420"/>
    </cofactor>
    <text evidence="9">Binds 2 Mg(2+) ions per subunit.</text>
</comment>
<dbReference type="InterPro" id="IPR037515">
    <property type="entry name" value="Rib-P_diPkinase_bac"/>
</dbReference>
<keyword evidence="5 9" id="KW-0418">Kinase</keyword>
<feature type="binding site" evidence="9">
    <location>
        <position position="207"/>
    </location>
    <ligand>
        <name>D-ribose 5-phosphate</name>
        <dbReference type="ChEBI" id="CHEBI:78346"/>
    </ligand>
</feature>
<dbReference type="EMBL" id="AXCV01000068">
    <property type="protein sequence ID" value="KGO32202.1"/>
    <property type="molecule type" value="Genomic_DNA"/>
</dbReference>
<dbReference type="Pfam" id="PF13793">
    <property type="entry name" value="Pribosyltran_N"/>
    <property type="match status" value="1"/>
</dbReference>
<name>A0ABR4XRT1_9LACO</name>
<evidence type="ECO:0000256" key="8">
    <source>
        <dbReference type="ARBA" id="ARBA00049535"/>
    </source>
</evidence>
<comment type="subunit">
    <text evidence="9">Homohexamer.</text>
</comment>
<dbReference type="PANTHER" id="PTHR10210">
    <property type="entry name" value="RIBOSE-PHOSPHATE DIPHOSPHOKINASE FAMILY MEMBER"/>
    <property type="match status" value="1"/>
</dbReference>
<keyword evidence="9" id="KW-0963">Cytoplasm</keyword>
<keyword evidence="4 9" id="KW-0547">Nucleotide-binding</keyword>
<feature type="domain" description="Ribose-phosphate pyrophosphokinase N-terminal" evidence="10">
    <location>
        <begin position="8"/>
        <end position="128"/>
    </location>
</feature>
<dbReference type="GO" id="GO:0004749">
    <property type="term" value="F:ribose phosphate diphosphokinase activity"/>
    <property type="evidence" value="ECO:0007669"/>
    <property type="project" value="UniProtKB-EC"/>
</dbReference>
<feature type="binding site" evidence="9">
    <location>
        <position position="138"/>
    </location>
    <ligand>
        <name>Mg(2+)</name>
        <dbReference type="ChEBI" id="CHEBI:18420"/>
    </ligand>
</feature>
<keyword evidence="1 9" id="KW-0808">Transferase</keyword>
<dbReference type="NCBIfam" id="NF002320">
    <property type="entry name" value="PRK01259.1"/>
    <property type="match status" value="1"/>
</dbReference>
<dbReference type="PANTHER" id="PTHR10210:SF41">
    <property type="entry name" value="RIBOSE-PHOSPHATE PYROPHOSPHOKINASE 1, CHLOROPLASTIC"/>
    <property type="match status" value="1"/>
</dbReference>
<proteinExistence type="inferred from homology"/>
<dbReference type="InterPro" id="IPR029099">
    <property type="entry name" value="Pribosyltran_N"/>
</dbReference>
<comment type="subcellular location">
    <subcellularLocation>
        <location evidence="9">Cytoplasm</location>
    </subcellularLocation>
</comment>
<evidence type="ECO:0000256" key="9">
    <source>
        <dbReference type="HAMAP-Rule" id="MF_00583"/>
    </source>
</evidence>
<feature type="active site" evidence="9">
    <location>
        <position position="205"/>
    </location>
</feature>
<sequence length="358" mass="39535">MIDDLHRMVLISLSANRPLAEKISKRLHHPLEDVNLDRFADGEIRLNINNSVRGANVFLIAPTSSSPHASVNDNIMELFIAVDALRRASAHTINVVMPYYGYARQDRKARSRESIAARVIADDLENGGVTRVIAFDLHASQIQGFFDIPVDHLTGAPILADYLLSNHLIDPEDSVVVSPDHGGVRRARELNQFLGLPDSYAVIDKRRPVNKKNTVEVLNLIGNVENKTAIIIDDMIDTGHTIVQGAKLLRSKGAKKIIVVASHALFSGDAPKLLQESDFDHIVVTDSIDIPQSKRFDKLEIVSADDLFAKAIIAVQENGSVSPLFQNSIIAAQLSTINGVNCWLSEIKNYVFLFGFFF</sequence>
<feature type="binding site" evidence="9">
    <location>
        <begin position="237"/>
        <end position="241"/>
    </location>
    <ligand>
        <name>D-ribose 5-phosphate</name>
        <dbReference type="ChEBI" id="CHEBI:78346"/>
    </ligand>
</feature>
<dbReference type="InterPro" id="IPR000842">
    <property type="entry name" value="PRib_PP_synth_CS"/>
</dbReference>
<keyword evidence="2 9" id="KW-0479">Metal-binding</keyword>
<dbReference type="SUPFAM" id="SSF53271">
    <property type="entry name" value="PRTase-like"/>
    <property type="match status" value="1"/>
</dbReference>
<organism evidence="11 12">
    <name type="scientific">Oenococcus alcoholitolerans</name>
    <dbReference type="NCBI Taxonomy" id="931074"/>
    <lineage>
        <taxon>Bacteria</taxon>
        <taxon>Bacillati</taxon>
        <taxon>Bacillota</taxon>
        <taxon>Bacilli</taxon>
        <taxon>Lactobacillales</taxon>
        <taxon>Lactobacillaceae</taxon>
        <taxon>Oenococcus</taxon>
    </lineage>
</organism>
<dbReference type="Proteomes" id="UP000030023">
    <property type="component" value="Unassembled WGS sequence"/>
</dbReference>
<dbReference type="NCBIfam" id="TIGR01251">
    <property type="entry name" value="ribP_PPkin"/>
    <property type="match status" value="1"/>
</dbReference>
<feature type="binding site" evidence="9">
    <location>
        <begin position="104"/>
        <end position="105"/>
    </location>
    <ligand>
        <name>ATP</name>
        <dbReference type="ChEBI" id="CHEBI:30616"/>
    </ligand>
</feature>
<protein>
    <recommendedName>
        <fullName evidence="9">Ribose-phosphate pyrophosphokinase</fullName>
        <shortName evidence="9">RPPK</shortName>
        <ecNumber evidence="9">2.7.6.1</ecNumber>
    </recommendedName>
    <alternativeName>
        <fullName evidence="9">5-phospho-D-ribosyl alpha-1-diphosphate synthase</fullName>
    </alternativeName>
    <alternativeName>
        <fullName evidence="9">Phosphoribosyl diphosphate synthase</fullName>
    </alternativeName>
    <alternativeName>
        <fullName evidence="9">Phosphoribosyl pyrophosphate synthase</fullName>
        <shortName evidence="9">P-Rib-PP synthase</shortName>
        <shortName evidence="9">PRPP synthase</shortName>
        <shortName evidence="9">PRPPase</shortName>
    </alternativeName>
</protein>
<evidence type="ECO:0000256" key="5">
    <source>
        <dbReference type="ARBA" id="ARBA00022777"/>
    </source>
</evidence>